<dbReference type="PANTHER" id="PTHR43175:SF3">
    <property type="entry name" value="CARBON DISULFIDE HYDROLASE"/>
    <property type="match status" value="1"/>
</dbReference>
<dbReference type="GO" id="GO:0004089">
    <property type="term" value="F:carbonate dehydratase activity"/>
    <property type="evidence" value="ECO:0007669"/>
    <property type="project" value="InterPro"/>
</dbReference>
<comment type="similarity">
    <text evidence="2">Belongs to the beta-class carbonic anhydrase family.</text>
</comment>
<feature type="chain" id="PRO_5033988271" evidence="5">
    <location>
        <begin position="21"/>
        <end position="192"/>
    </location>
</feature>
<reference evidence="6" key="1">
    <citation type="submission" date="2021-01" db="EMBL/GenBank/DDBJ databases">
        <authorList>
            <person name="Kaushik A."/>
        </authorList>
    </citation>
    <scope>NUCLEOTIDE SEQUENCE</scope>
    <source>
        <strain evidence="6">AG2-2IIIB</strain>
    </source>
</reference>
<protein>
    <submittedName>
        <fullName evidence="6">Uncharacterized protein</fullName>
    </submittedName>
</protein>
<dbReference type="InterPro" id="IPR001765">
    <property type="entry name" value="Carbonic_anhydrase"/>
</dbReference>
<dbReference type="Proteomes" id="UP000663843">
    <property type="component" value="Unassembled WGS sequence"/>
</dbReference>
<evidence type="ECO:0000313" key="6">
    <source>
        <dbReference type="EMBL" id="CAE6433847.1"/>
    </source>
</evidence>
<dbReference type="InterPro" id="IPR036874">
    <property type="entry name" value="Carbonic_anhydrase_sf"/>
</dbReference>
<comment type="caution">
    <text evidence="6">The sequence shown here is derived from an EMBL/GenBank/DDBJ whole genome shotgun (WGS) entry which is preliminary data.</text>
</comment>
<dbReference type="EMBL" id="CAJMWT010002138">
    <property type="protein sequence ID" value="CAE6433847.1"/>
    <property type="molecule type" value="Genomic_DNA"/>
</dbReference>
<evidence type="ECO:0000256" key="4">
    <source>
        <dbReference type="ARBA" id="ARBA00022833"/>
    </source>
</evidence>
<evidence type="ECO:0000313" key="7">
    <source>
        <dbReference type="Proteomes" id="UP000663843"/>
    </source>
</evidence>
<gene>
    <name evidence="6" type="ORF">RDB_LOCUS67331</name>
</gene>
<comment type="cofactor">
    <cofactor evidence="1">
        <name>Zn(2+)</name>
        <dbReference type="ChEBI" id="CHEBI:29105"/>
    </cofactor>
</comment>
<name>A0A8H2XV99_9AGAM</name>
<proteinExistence type="inferred from homology"/>
<dbReference type="AlphaFoldDB" id="A0A8H2XV99"/>
<keyword evidence="4" id="KW-0862">Zinc</keyword>
<dbReference type="GO" id="GO:0008270">
    <property type="term" value="F:zinc ion binding"/>
    <property type="evidence" value="ECO:0007669"/>
    <property type="project" value="InterPro"/>
</dbReference>
<dbReference type="PANTHER" id="PTHR43175">
    <property type="entry name" value="CARBONIC ANHYDRASE"/>
    <property type="match status" value="1"/>
</dbReference>
<keyword evidence="5" id="KW-0732">Signal</keyword>
<accession>A0A8H2XV99</accession>
<sequence length="192" mass="21379">MFFKMRTVTSLVVLFLSVLASPIAGRGHSHDDGLTLTTRADGTKALCSRLYGSAYQLLSIFSCRSSNFLHLPLISSAMPAVALILSKEALRSVMVSQKFLGTSEVYVVHHTDCRMANNSEEGMRKTFYTKVDPVRTFMVNEMEFLPIRTTNYTESVLDDVVLVTYHPLLKKAKVSAFIYNIGIDGKDSVQQV</sequence>
<dbReference type="Gene3D" id="3.40.1050.10">
    <property type="entry name" value="Carbonic anhydrase"/>
    <property type="match status" value="1"/>
</dbReference>
<keyword evidence="3" id="KW-0479">Metal-binding</keyword>
<feature type="signal peptide" evidence="5">
    <location>
        <begin position="1"/>
        <end position="20"/>
    </location>
</feature>
<evidence type="ECO:0000256" key="1">
    <source>
        <dbReference type="ARBA" id="ARBA00001947"/>
    </source>
</evidence>
<evidence type="ECO:0000256" key="5">
    <source>
        <dbReference type="SAM" id="SignalP"/>
    </source>
</evidence>
<dbReference type="SUPFAM" id="SSF53056">
    <property type="entry name" value="beta-carbonic anhydrase, cab"/>
    <property type="match status" value="1"/>
</dbReference>
<evidence type="ECO:0000256" key="3">
    <source>
        <dbReference type="ARBA" id="ARBA00022723"/>
    </source>
</evidence>
<organism evidence="6 7">
    <name type="scientific">Rhizoctonia solani</name>
    <dbReference type="NCBI Taxonomy" id="456999"/>
    <lineage>
        <taxon>Eukaryota</taxon>
        <taxon>Fungi</taxon>
        <taxon>Dikarya</taxon>
        <taxon>Basidiomycota</taxon>
        <taxon>Agaricomycotina</taxon>
        <taxon>Agaricomycetes</taxon>
        <taxon>Cantharellales</taxon>
        <taxon>Ceratobasidiaceae</taxon>
        <taxon>Rhizoctonia</taxon>
    </lineage>
</organism>
<evidence type="ECO:0000256" key="2">
    <source>
        <dbReference type="ARBA" id="ARBA00006217"/>
    </source>
</evidence>